<dbReference type="EMBL" id="BLAF01000029">
    <property type="protein sequence ID" value="GES22216.1"/>
    <property type="molecule type" value="Genomic_DNA"/>
</dbReference>
<accession>A0A5M3XNA2</accession>
<proteinExistence type="predicted"/>
<protein>
    <submittedName>
        <fullName evidence="1">Uncharacterized protein</fullName>
    </submittedName>
</protein>
<name>A0A5M3XNA2_9ACTN</name>
<dbReference type="OrthoDB" id="3544481at2"/>
<dbReference type="AlphaFoldDB" id="A0A5M3XNA2"/>
<sequence>MSNPALQDGPDNLADLLNIDTDPENCTACVTAHSLWPRWPHGACPYHCGINQATRTTTAPTDQPDDPRYGHSFHKVELIEVRCALCDVDATILHDLNRPDGIPYLHSIDAAAWMLPSRRWTRARDLETGEVTPFDQRWLCPACTLDHHCDSHGHQPETVPAYRNRHGIKVSACQRCGHCDAYLTQPTLTSPPRIVLLLFRVARLLIEPGWLLSWVRYRLAIRRFRRWQQTLTDEDL</sequence>
<reference evidence="1 2" key="1">
    <citation type="submission" date="2019-10" db="EMBL/GenBank/DDBJ databases">
        <title>Whole genome shotgun sequence of Acrocarpospora pleiomorpha NBRC 16267.</title>
        <authorList>
            <person name="Ichikawa N."/>
            <person name="Kimura A."/>
            <person name="Kitahashi Y."/>
            <person name="Komaki H."/>
            <person name="Oguchi A."/>
        </authorList>
    </citation>
    <scope>NUCLEOTIDE SEQUENCE [LARGE SCALE GENOMIC DNA]</scope>
    <source>
        <strain evidence="1 2">NBRC 16267</strain>
    </source>
</reference>
<evidence type="ECO:0000313" key="2">
    <source>
        <dbReference type="Proteomes" id="UP000377595"/>
    </source>
</evidence>
<gene>
    <name evidence="1" type="ORF">Aple_051130</name>
</gene>
<dbReference type="RefSeq" id="WP_155347174.1">
    <property type="nucleotide sequence ID" value="NZ_BAAAHM010000002.1"/>
</dbReference>
<evidence type="ECO:0000313" key="1">
    <source>
        <dbReference type="EMBL" id="GES22216.1"/>
    </source>
</evidence>
<dbReference type="Proteomes" id="UP000377595">
    <property type="component" value="Unassembled WGS sequence"/>
</dbReference>
<organism evidence="1 2">
    <name type="scientific">Acrocarpospora pleiomorpha</name>
    <dbReference type="NCBI Taxonomy" id="90975"/>
    <lineage>
        <taxon>Bacteria</taxon>
        <taxon>Bacillati</taxon>
        <taxon>Actinomycetota</taxon>
        <taxon>Actinomycetes</taxon>
        <taxon>Streptosporangiales</taxon>
        <taxon>Streptosporangiaceae</taxon>
        <taxon>Acrocarpospora</taxon>
    </lineage>
</organism>
<keyword evidence="2" id="KW-1185">Reference proteome</keyword>
<comment type="caution">
    <text evidence="1">The sequence shown here is derived from an EMBL/GenBank/DDBJ whole genome shotgun (WGS) entry which is preliminary data.</text>
</comment>